<feature type="signal peptide" evidence="1">
    <location>
        <begin position="1"/>
        <end position="25"/>
    </location>
</feature>
<dbReference type="EMBL" id="BSQG01000006">
    <property type="protein sequence ID" value="GLU49259.1"/>
    <property type="molecule type" value="Genomic_DNA"/>
</dbReference>
<feature type="chain" id="PRO_5040890174" description="Chaplin" evidence="1">
    <location>
        <begin position="26"/>
        <end position="78"/>
    </location>
</feature>
<keyword evidence="1" id="KW-0732">Signal</keyword>
<keyword evidence="3" id="KW-1185">Reference proteome</keyword>
<protein>
    <recommendedName>
        <fullName evidence="4">Chaplin</fullName>
    </recommendedName>
</protein>
<reference evidence="2" key="1">
    <citation type="submission" date="2023-02" db="EMBL/GenBank/DDBJ databases">
        <title>Nocardiopsis ansamitocini NBRC 112285.</title>
        <authorList>
            <person name="Ichikawa N."/>
            <person name="Sato H."/>
            <person name="Tonouchi N."/>
        </authorList>
    </citation>
    <scope>NUCLEOTIDE SEQUENCE</scope>
    <source>
        <strain evidence="2">NBRC 112285</strain>
    </source>
</reference>
<accession>A0A9W6P834</accession>
<dbReference type="Proteomes" id="UP001165092">
    <property type="component" value="Unassembled WGS sequence"/>
</dbReference>
<sequence length="78" mass="7747">MLRKFAAATAIAGAALAFSAAPALAHNHGDQNYNQNLQVVSAAVCNANVGAAIGVVVPVLSPQFAGDCTSGPIQTVVN</sequence>
<evidence type="ECO:0000313" key="3">
    <source>
        <dbReference type="Proteomes" id="UP001165092"/>
    </source>
</evidence>
<gene>
    <name evidence="2" type="ORF">Nans01_36100</name>
</gene>
<dbReference type="AlphaFoldDB" id="A0A9W6P834"/>
<evidence type="ECO:0000313" key="2">
    <source>
        <dbReference type="EMBL" id="GLU49259.1"/>
    </source>
</evidence>
<evidence type="ECO:0000256" key="1">
    <source>
        <dbReference type="SAM" id="SignalP"/>
    </source>
</evidence>
<comment type="caution">
    <text evidence="2">The sequence shown here is derived from an EMBL/GenBank/DDBJ whole genome shotgun (WGS) entry which is preliminary data.</text>
</comment>
<organism evidence="2 3">
    <name type="scientific">Nocardiopsis ansamitocini</name>
    <dbReference type="NCBI Taxonomy" id="1670832"/>
    <lineage>
        <taxon>Bacteria</taxon>
        <taxon>Bacillati</taxon>
        <taxon>Actinomycetota</taxon>
        <taxon>Actinomycetes</taxon>
        <taxon>Streptosporangiales</taxon>
        <taxon>Nocardiopsidaceae</taxon>
        <taxon>Nocardiopsis</taxon>
    </lineage>
</organism>
<evidence type="ECO:0008006" key="4">
    <source>
        <dbReference type="Google" id="ProtNLM"/>
    </source>
</evidence>
<name>A0A9W6P834_9ACTN</name>
<dbReference type="RefSeq" id="WP_285760737.1">
    <property type="nucleotide sequence ID" value="NZ_BSQG01000006.1"/>
</dbReference>
<proteinExistence type="predicted"/>